<keyword evidence="1" id="KW-0472">Membrane</keyword>
<proteinExistence type="evidence at transcript level"/>
<keyword evidence="1" id="KW-0812">Transmembrane</keyword>
<dbReference type="EMBL" id="BT135785">
    <property type="protein sequence ID" value="AFK35580.1"/>
    <property type="molecule type" value="mRNA"/>
</dbReference>
<feature type="transmembrane region" description="Helical" evidence="1">
    <location>
        <begin position="20"/>
        <end position="42"/>
    </location>
</feature>
<protein>
    <submittedName>
        <fullName evidence="2">Uncharacterized protein</fullName>
    </submittedName>
</protein>
<dbReference type="AlphaFoldDB" id="I3S5N8"/>
<evidence type="ECO:0000313" key="2">
    <source>
        <dbReference type="EMBL" id="AFK35580.1"/>
    </source>
</evidence>
<name>I3S5N8_LOTJA</name>
<sequence length="54" mass="5998">MKEATEGLEMVEEQIKGKKFFGGITLATLTLQLVGSLTGFLFGRKLGLLRYLIH</sequence>
<evidence type="ECO:0000256" key="1">
    <source>
        <dbReference type="SAM" id="Phobius"/>
    </source>
</evidence>
<reference evidence="2" key="1">
    <citation type="submission" date="2012-05" db="EMBL/GenBank/DDBJ databases">
        <authorList>
            <person name="Krishnakumar V."/>
            <person name="Cheung F."/>
            <person name="Xiao Y."/>
            <person name="Chan A."/>
            <person name="Moskal W.A."/>
            <person name="Town C.D."/>
        </authorList>
    </citation>
    <scope>NUCLEOTIDE SEQUENCE</scope>
</reference>
<organism evidence="2">
    <name type="scientific">Lotus japonicus</name>
    <name type="common">Lotus corniculatus var. japonicus</name>
    <dbReference type="NCBI Taxonomy" id="34305"/>
    <lineage>
        <taxon>Eukaryota</taxon>
        <taxon>Viridiplantae</taxon>
        <taxon>Streptophyta</taxon>
        <taxon>Embryophyta</taxon>
        <taxon>Tracheophyta</taxon>
        <taxon>Spermatophyta</taxon>
        <taxon>Magnoliopsida</taxon>
        <taxon>eudicotyledons</taxon>
        <taxon>Gunneridae</taxon>
        <taxon>Pentapetalae</taxon>
        <taxon>rosids</taxon>
        <taxon>fabids</taxon>
        <taxon>Fabales</taxon>
        <taxon>Fabaceae</taxon>
        <taxon>Papilionoideae</taxon>
        <taxon>50 kb inversion clade</taxon>
        <taxon>NPAAA clade</taxon>
        <taxon>Hologalegina</taxon>
        <taxon>robinioid clade</taxon>
        <taxon>Loteae</taxon>
        <taxon>Lotus</taxon>
    </lineage>
</organism>
<keyword evidence="1" id="KW-1133">Transmembrane helix</keyword>
<accession>I3S5N8</accession>